<accession>A0ABM1Q7G5</accession>
<reference evidence="4" key="1">
    <citation type="journal article" date="2014" name="Nat. Commun.">
        <title>The emerging biofuel crop Camelina sativa retains a highly undifferentiated hexaploid genome structure.</title>
        <authorList>
            <person name="Kagale S."/>
            <person name="Koh C."/>
            <person name="Nixon J."/>
            <person name="Bollina V."/>
            <person name="Clarke W.E."/>
            <person name="Tuteja R."/>
            <person name="Spillane C."/>
            <person name="Robinson S.J."/>
            <person name="Links M.G."/>
            <person name="Clarke C."/>
            <person name="Higgins E.E."/>
            <person name="Huebert T."/>
            <person name="Sharpe A.G."/>
            <person name="Parkin I.A."/>
        </authorList>
    </citation>
    <scope>NUCLEOTIDE SEQUENCE [LARGE SCALE GENOMIC DNA]</scope>
    <source>
        <strain evidence="4">cv. DH55</strain>
    </source>
</reference>
<gene>
    <name evidence="5" type="primary">LOC109125498</name>
</gene>
<dbReference type="InterPro" id="IPR043502">
    <property type="entry name" value="DNA/RNA_pol_sf"/>
</dbReference>
<dbReference type="RefSeq" id="XP_019082703.1">
    <property type="nucleotide sequence ID" value="XM_019227158.1"/>
</dbReference>
<evidence type="ECO:0000259" key="3">
    <source>
        <dbReference type="Pfam" id="PF22936"/>
    </source>
</evidence>
<evidence type="ECO:0000256" key="1">
    <source>
        <dbReference type="ARBA" id="ARBA00022750"/>
    </source>
</evidence>
<dbReference type="CDD" id="cd09272">
    <property type="entry name" value="RNase_HI_RT_Ty1"/>
    <property type="match status" value="1"/>
</dbReference>
<proteinExistence type="predicted"/>
<keyword evidence="1" id="KW-0645">Protease</keyword>
<dbReference type="Pfam" id="PF07727">
    <property type="entry name" value="RVT_2"/>
    <property type="match status" value="1"/>
</dbReference>
<sequence length="971" mass="109213">MTLRQSQLDLPSYFTKKKILWEQLANNKSRNVKKCECDHVNELLEEADMSRVIQFLMGLNDEFNSVKSPILNMKPRPGLNEIYNMLDQDESQRLVGVSSRPKPPPIAFQSQVVIPDQNSILMAQGNFQKPKCSHCSRVGHTANKCYKIHRYPPGHPIAKKNNYVGSTNLASTGQIEDQKDQVGTEVHGEMSNDQLQQMISYLSAKLQSPSITSCPDKAIASTSNFVPSISQISSTFLSLYDFTFYDMLTSSIPHETEFSFRAWVIDSGASHHVTHERNLYIEYQALDRTFVRLPNGQTVKIEGTGYIQLTDALSLYNVLHIPEFKFNLLIVSVITKSLKFKVSFTSDECMIHALTQDLMIGNGSKVANLYVLNLDKSLVNVFCSAFPGKPVCSTSKDPSEMWHKSTSSKSRNKFGPRARACIFLGYPSGYKDDAKTFFPHISLPTQINDEHLPLVQSSSDASHTTDETSSMPFCAFINAIAKSKIPKNYSEARLDKVWVDAVGKEIRAFIRTQTWSVGDLPLDGSIERYKARLVAKGYTQREGIDFVETFSPVVKMATDQPSLLLSIYGLKQASRQWFLKFKTTLKGLGFETCHGDHTLFVKETGDQFRVVLVYVDDILIASTDAAAAGHLQDQLSSHFQLRDLGPPKFFLGIEIARSDACITLTQRKYVLDLLEETGFSDCKPSPISMKPDRHMSLTGLFKKKSKVVLEEIEPTFDSLDTSPTPILLSTVESALLPDAKQYRRLIDWGACPDSKMSVTGFAIFLGQSLTSWKSKKQQMVSMSSAESEYRAISKATKELIWFTYILKALLIPFSYPTYLYGDNTTALHISSHFVNHERTKHIEMDCHKVREVIEDGVLKTMFVRTDNQLADILTKPLHPAPFRDNIRKMGSHWSSTLRSVGFDLREMIFLGIMGNGTLPTGYAEVYAHDVCQNGTSWRELENTEWGNPVCCGILGMVRFLKELARDVSLAH</sequence>
<dbReference type="PANTHER" id="PTHR34222">
    <property type="entry name" value="GAG_PRE-INTEGRS DOMAIN-CONTAINING PROTEIN"/>
    <property type="match status" value="1"/>
</dbReference>
<dbReference type="SUPFAM" id="SSF56672">
    <property type="entry name" value="DNA/RNA polymerases"/>
    <property type="match status" value="1"/>
</dbReference>
<keyword evidence="4" id="KW-1185">Reference proteome</keyword>
<dbReference type="InterPro" id="IPR054722">
    <property type="entry name" value="PolX-like_BBD"/>
</dbReference>
<dbReference type="Proteomes" id="UP000694864">
    <property type="component" value="Chromosome 7"/>
</dbReference>
<keyword evidence="1" id="KW-0064">Aspartyl protease</keyword>
<feature type="domain" description="Reverse transcriptase Ty1/copia-type" evidence="2">
    <location>
        <begin position="566"/>
        <end position="689"/>
    </location>
</feature>
<reference evidence="5" key="2">
    <citation type="submission" date="2025-08" db="UniProtKB">
        <authorList>
            <consortium name="RefSeq"/>
        </authorList>
    </citation>
    <scope>IDENTIFICATION</scope>
    <source>
        <tissue evidence="5">Leaf</tissue>
    </source>
</reference>
<evidence type="ECO:0000313" key="4">
    <source>
        <dbReference type="Proteomes" id="UP000694864"/>
    </source>
</evidence>
<name>A0ABM1Q7G5_CAMSA</name>
<dbReference type="GeneID" id="109125498"/>
<dbReference type="InterPro" id="IPR013103">
    <property type="entry name" value="RVT_2"/>
</dbReference>
<evidence type="ECO:0000313" key="5">
    <source>
        <dbReference type="RefSeq" id="XP_019082703.1"/>
    </source>
</evidence>
<organism evidence="4 5">
    <name type="scientific">Camelina sativa</name>
    <name type="common">False flax</name>
    <name type="synonym">Myagrum sativum</name>
    <dbReference type="NCBI Taxonomy" id="90675"/>
    <lineage>
        <taxon>Eukaryota</taxon>
        <taxon>Viridiplantae</taxon>
        <taxon>Streptophyta</taxon>
        <taxon>Embryophyta</taxon>
        <taxon>Tracheophyta</taxon>
        <taxon>Spermatophyta</taxon>
        <taxon>Magnoliopsida</taxon>
        <taxon>eudicotyledons</taxon>
        <taxon>Gunneridae</taxon>
        <taxon>Pentapetalae</taxon>
        <taxon>rosids</taxon>
        <taxon>malvids</taxon>
        <taxon>Brassicales</taxon>
        <taxon>Brassicaceae</taxon>
        <taxon>Camelineae</taxon>
        <taxon>Camelina</taxon>
    </lineage>
</organism>
<protein>
    <submittedName>
        <fullName evidence="5">Uncharacterized protein LOC109125498</fullName>
    </submittedName>
</protein>
<dbReference type="PANTHER" id="PTHR34222:SF99">
    <property type="entry name" value="PROTEIN, PUTATIVE-RELATED"/>
    <property type="match status" value="1"/>
</dbReference>
<evidence type="ECO:0000259" key="2">
    <source>
        <dbReference type="Pfam" id="PF07727"/>
    </source>
</evidence>
<dbReference type="Pfam" id="PF22936">
    <property type="entry name" value="Pol_BBD"/>
    <property type="match status" value="1"/>
</dbReference>
<keyword evidence="1" id="KW-0378">Hydrolase</keyword>
<feature type="domain" description="Retrovirus-related Pol polyprotein from transposon TNT 1-94-like beta-barrel" evidence="3">
    <location>
        <begin position="263"/>
        <end position="336"/>
    </location>
</feature>